<accession>A0ABP4XF32</accession>
<proteinExistence type="predicted"/>
<comment type="caution">
    <text evidence="1">The sequence shown here is derived from an EMBL/GenBank/DDBJ whole genome shotgun (WGS) entry which is preliminary data.</text>
</comment>
<name>A0ABP4XF32_9ACTN</name>
<dbReference type="Proteomes" id="UP001500655">
    <property type="component" value="Unassembled WGS sequence"/>
</dbReference>
<protein>
    <submittedName>
        <fullName evidence="1">Uncharacterized protein</fullName>
    </submittedName>
</protein>
<evidence type="ECO:0000313" key="1">
    <source>
        <dbReference type="EMBL" id="GAA1775417.1"/>
    </source>
</evidence>
<gene>
    <name evidence="1" type="ORF">GCM10009681_53710</name>
</gene>
<dbReference type="EMBL" id="BAAALS010000043">
    <property type="protein sequence ID" value="GAA1775417.1"/>
    <property type="molecule type" value="Genomic_DNA"/>
</dbReference>
<keyword evidence="2" id="KW-1185">Reference proteome</keyword>
<evidence type="ECO:0000313" key="2">
    <source>
        <dbReference type="Proteomes" id="UP001500655"/>
    </source>
</evidence>
<organism evidence="1 2">
    <name type="scientific">Luedemannella helvata</name>
    <dbReference type="NCBI Taxonomy" id="349315"/>
    <lineage>
        <taxon>Bacteria</taxon>
        <taxon>Bacillati</taxon>
        <taxon>Actinomycetota</taxon>
        <taxon>Actinomycetes</taxon>
        <taxon>Micromonosporales</taxon>
        <taxon>Micromonosporaceae</taxon>
        <taxon>Luedemannella</taxon>
    </lineage>
</organism>
<sequence>MKQLTSPSRAGNLMGALPSRCGLRHSRDKNWCGDTISRQLRVHLGDRECVCATIPHHNITT</sequence>
<reference evidence="2" key="1">
    <citation type="journal article" date="2019" name="Int. J. Syst. Evol. Microbiol.">
        <title>The Global Catalogue of Microorganisms (GCM) 10K type strain sequencing project: providing services to taxonomists for standard genome sequencing and annotation.</title>
        <authorList>
            <consortium name="The Broad Institute Genomics Platform"/>
            <consortium name="The Broad Institute Genome Sequencing Center for Infectious Disease"/>
            <person name="Wu L."/>
            <person name="Ma J."/>
        </authorList>
    </citation>
    <scope>NUCLEOTIDE SEQUENCE [LARGE SCALE GENOMIC DNA]</scope>
    <source>
        <strain evidence="2">JCM 13249</strain>
    </source>
</reference>